<organism evidence="2 3">
    <name type="scientific">Laodelphax striatellus</name>
    <name type="common">Small brown planthopper</name>
    <name type="synonym">Delphax striatella</name>
    <dbReference type="NCBI Taxonomy" id="195883"/>
    <lineage>
        <taxon>Eukaryota</taxon>
        <taxon>Metazoa</taxon>
        <taxon>Ecdysozoa</taxon>
        <taxon>Arthropoda</taxon>
        <taxon>Hexapoda</taxon>
        <taxon>Insecta</taxon>
        <taxon>Pterygota</taxon>
        <taxon>Neoptera</taxon>
        <taxon>Paraneoptera</taxon>
        <taxon>Hemiptera</taxon>
        <taxon>Auchenorrhyncha</taxon>
        <taxon>Fulgoroidea</taxon>
        <taxon>Delphacidae</taxon>
        <taxon>Criomorphinae</taxon>
        <taxon>Laodelphax</taxon>
    </lineage>
</organism>
<comment type="caution">
    <text evidence="2">The sequence shown here is derived from an EMBL/GenBank/DDBJ whole genome shotgun (WGS) entry which is preliminary data.</text>
</comment>
<dbReference type="OrthoDB" id="417037at2759"/>
<keyword evidence="1" id="KW-0472">Membrane</keyword>
<proteinExistence type="predicted"/>
<gene>
    <name evidence="2" type="ORF">LSTR_LSTR011024</name>
</gene>
<name>A0A482XJ07_LAOST</name>
<dbReference type="Proteomes" id="UP000291343">
    <property type="component" value="Unassembled WGS sequence"/>
</dbReference>
<sequence length="114" mass="12188">MSAIALLPLSLITDEIYSAVEFGSTKGIPFVVCFMASGVSSGVTQLLALALTNRKTSHSLATLLTACVGHTVFDDVTVTRQLFNVVLVNLLTNLLLTPADESGFEFNKLELELV</sequence>
<reference evidence="2 3" key="1">
    <citation type="journal article" date="2017" name="Gigascience">
        <title>Genome sequence of the small brown planthopper, Laodelphax striatellus.</title>
        <authorList>
            <person name="Zhu J."/>
            <person name="Jiang F."/>
            <person name="Wang X."/>
            <person name="Yang P."/>
            <person name="Bao Y."/>
            <person name="Zhao W."/>
            <person name="Wang W."/>
            <person name="Lu H."/>
            <person name="Wang Q."/>
            <person name="Cui N."/>
            <person name="Li J."/>
            <person name="Chen X."/>
            <person name="Luo L."/>
            <person name="Yu J."/>
            <person name="Kang L."/>
            <person name="Cui F."/>
        </authorList>
    </citation>
    <scope>NUCLEOTIDE SEQUENCE [LARGE SCALE GENOMIC DNA]</scope>
    <source>
        <strain evidence="2">Lst14</strain>
    </source>
</reference>
<keyword evidence="3" id="KW-1185">Reference proteome</keyword>
<evidence type="ECO:0000313" key="2">
    <source>
        <dbReference type="EMBL" id="RZF45500.1"/>
    </source>
</evidence>
<protein>
    <submittedName>
        <fullName evidence="2">Uncharacterized protein</fullName>
    </submittedName>
</protein>
<dbReference type="EMBL" id="QKKF02009041">
    <property type="protein sequence ID" value="RZF45500.1"/>
    <property type="molecule type" value="Genomic_DNA"/>
</dbReference>
<keyword evidence="1" id="KW-1133">Transmembrane helix</keyword>
<dbReference type="AlphaFoldDB" id="A0A482XJ07"/>
<dbReference type="InParanoid" id="A0A482XJ07"/>
<keyword evidence="1" id="KW-0812">Transmembrane</keyword>
<evidence type="ECO:0000256" key="1">
    <source>
        <dbReference type="SAM" id="Phobius"/>
    </source>
</evidence>
<accession>A0A482XJ07</accession>
<feature type="transmembrane region" description="Helical" evidence="1">
    <location>
        <begin position="28"/>
        <end position="51"/>
    </location>
</feature>
<evidence type="ECO:0000313" key="3">
    <source>
        <dbReference type="Proteomes" id="UP000291343"/>
    </source>
</evidence>